<gene>
    <name evidence="1" type="ORF">C8A01DRAFT_35301</name>
</gene>
<dbReference type="AlphaFoldDB" id="A0AAN6PIC8"/>
<name>A0AAN6PIC8_9PEZI</name>
<evidence type="ECO:0000313" key="2">
    <source>
        <dbReference type="Proteomes" id="UP001303115"/>
    </source>
</evidence>
<reference evidence="2" key="1">
    <citation type="journal article" date="2023" name="Mol. Phylogenet. Evol.">
        <title>Genome-scale phylogeny and comparative genomics of the fungal order Sordariales.</title>
        <authorList>
            <person name="Hensen N."/>
            <person name="Bonometti L."/>
            <person name="Westerberg I."/>
            <person name="Brannstrom I.O."/>
            <person name="Guillou S."/>
            <person name="Cros-Aarteil S."/>
            <person name="Calhoun S."/>
            <person name="Haridas S."/>
            <person name="Kuo A."/>
            <person name="Mondo S."/>
            <person name="Pangilinan J."/>
            <person name="Riley R."/>
            <person name="LaButti K."/>
            <person name="Andreopoulos B."/>
            <person name="Lipzen A."/>
            <person name="Chen C."/>
            <person name="Yan M."/>
            <person name="Daum C."/>
            <person name="Ng V."/>
            <person name="Clum A."/>
            <person name="Steindorff A."/>
            <person name="Ohm R.A."/>
            <person name="Martin F."/>
            <person name="Silar P."/>
            <person name="Natvig D.O."/>
            <person name="Lalanne C."/>
            <person name="Gautier V."/>
            <person name="Ament-Velasquez S.L."/>
            <person name="Kruys A."/>
            <person name="Hutchinson M.I."/>
            <person name="Powell A.J."/>
            <person name="Barry K."/>
            <person name="Miller A.N."/>
            <person name="Grigoriev I.V."/>
            <person name="Debuchy R."/>
            <person name="Gladieux P."/>
            <person name="Hiltunen Thoren M."/>
            <person name="Johannesson H."/>
        </authorList>
    </citation>
    <scope>NUCLEOTIDE SEQUENCE [LARGE SCALE GENOMIC DNA]</scope>
    <source>
        <strain evidence="2">CBS 284.82</strain>
    </source>
</reference>
<sequence length="195" mass="22561">MIPVESPPFLPLILTCKRLYFEGVCEFFETVTPVFTTSLDAHRFFLERPHPLLHCLLHLELNLTHSRDHPYLPGVEHPQPLLPGVPRTPRYECGLSLCRRDLYGAENWDRLIRGIRRAAPHLQQLDVNVRSEAELETILDPFGAVDDERARGYGDVDEHDLWEVPGRLVVQFSVAGERTAYEQRGRRMVRLELPF</sequence>
<proteinExistence type="predicted"/>
<protein>
    <submittedName>
        <fullName evidence="1">Uncharacterized protein</fullName>
    </submittedName>
</protein>
<accession>A0AAN6PIC8</accession>
<dbReference type="Proteomes" id="UP001303115">
    <property type="component" value="Unassembled WGS sequence"/>
</dbReference>
<dbReference type="EMBL" id="MU854372">
    <property type="protein sequence ID" value="KAK4040648.1"/>
    <property type="molecule type" value="Genomic_DNA"/>
</dbReference>
<evidence type="ECO:0000313" key="1">
    <source>
        <dbReference type="EMBL" id="KAK4040648.1"/>
    </source>
</evidence>
<keyword evidence="2" id="KW-1185">Reference proteome</keyword>
<organism evidence="1 2">
    <name type="scientific">Parachaetomium inaequale</name>
    <dbReference type="NCBI Taxonomy" id="2588326"/>
    <lineage>
        <taxon>Eukaryota</taxon>
        <taxon>Fungi</taxon>
        <taxon>Dikarya</taxon>
        <taxon>Ascomycota</taxon>
        <taxon>Pezizomycotina</taxon>
        <taxon>Sordariomycetes</taxon>
        <taxon>Sordariomycetidae</taxon>
        <taxon>Sordariales</taxon>
        <taxon>Chaetomiaceae</taxon>
        <taxon>Parachaetomium</taxon>
    </lineage>
</organism>
<comment type="caution">
    <text evidence="1">The sequence shown here is derived from an EMBL/GenBank/DDBJ whole genome shotgun (WGS) entry which is preliminary data.</text>
</comment>